<evidence type="ECO:0000256" key="1">
    <source>
        <dbReference type="SAM" id="MobiDB-lite"/>
    </source>
</evidence>
<dbReference type="EMBL" id="FUWS01000001">
    <property type="protein sequence ID" value="SJZ36664.1"/>
    <property type="molecule type" value="Genomic_DNA"/>
</dbReference>
<keyword evidence="3" id="KW-1185">Reference proteome</keyword>
<accession>A0A1T4K2J7</accession>
<reference evidence="2 3" key="1">
    <citation type="submission" date="2017-02" db="EMBL/GenBank/DDBJ databases">
        <authorList>
            <person name="Peterson S.W."/>
        </authorList>
    </citation>
    <scope>NUCLEOTIDE SEQUENCE [LARGE SCALE GENOMIC DNA]</scope>
    <source>
        <strain evidence="2 3">DSM 45154</strain>
    </source>
</reference>
<protein>
    <submittedName>
        <fullName evidence="2">Uncharacterized protein</fullName>
    </submittedName>
</protein>
<gene>
    <name evidence="2" type="ORF">SAMN02745673_00129</name>
</gene>
<organism evidence="2 3">
    <name type="scientific">Marinactinospora thermotolerans DSM 45154</name>
    <dbReference type="NCBI Taxonomy" id="1122192"/>
    <lineage>
        <taxon>Bacteria</taxon>
        <taxon>Bacillati</taxon>
        <taxon>Actinomycetota</taxon>
        <taxon>Actinomycetes</taxon>
        <taxon>Streptosporangiales</taxon>
        <taxon>Nocardiopsidaceae</taxon>
        <taxon>Marinactinospora</taxon>
    </lineage>
</organism>
<sequence>MGAGSQRPNGTAHPLETGLAGFPAETIDREPRGRRRPGRSAEPPYPRGRALPLPPGCPRLDRSPGAVRRSAGSTPYRVPMNLDDPQEVGARFAAMILGGTLSEEPPPPDSPLGRVQAFVAEHGEDALRPEHIQAAREGRPLLP</sequence>
<dbReference type="AlphaFoldDB" id="A0A1T4K2J7"/>
<feature type="region of interest" description="Disordered" evidence="1">
    <location>
        <begin position="1"/>
        <end position="84"/>
    </location>
</feature>
<evidence type="ECO:0000313" key="3">
    <source>
        <dbReference type="Proteomes" id="UP000190637"/>
    </source>
</evidence>
<name>A0A1T4K2J7_9ACTN</name>
<dbReference type="Proteomes" id="UP000190637">
    <property type="component" value="Unassembled WGS sequence"/>
</dbReference>
<dbReference type="STRING" id="1122192.SAMN02745673_00129"/>
<proteinExistence type="predicted"/>
<evidence type="ECO:0000313" key="2">
    <source>
        <dbReference type="EMBL" id="SJZ36664.1"/>
    </source>
</evidence>